<accession>A0AAN8FME0</accession>
<feature type="chain" id="PRO_5042957818" description="Receptor ligand binding region domain-containing protein" evidence="5">
    <location>
        <begin position="17"/>
        <end position="145"/>
    </location>
</feature>
<keyword evidence="3" id="KW-1133">Transmembrane helix</keyword>
<dbReference type="Gene3D" id="3.40.50.2300">
    <property type="match status" value="1"/>
</dbReference>
<proteinExistence type="predicted"/>
<dbReference type="Pfam" id="PF01094">
    <property type="entry name" value="ANF_receptor"/>
    <property type="match status" value="1"/>
</dbReference>
<evidence type="ECO:0000256" key="3">
    <source>
        <dbReference type="ARBA" id="ARBA00022989"/>
    </source>
</evidence>
<dbReference type="InterPro" id="IPR001828">
    <property type="entry name" value="ANF_lig-bd_rcpt"/>
</dbReference>
<dbReference type="InterPro" id="IPR055119">
    <property type="entry name" value="Mig18_Fn1"/>
</dbReference>
<comment type="caution">
    <text evidence="8">The sequence shown here is derived from an EMBL/GenBank/DDBJ whole genome shotgun (WGS) entry which is preliminary data.</text>
</comment>
<dbReference type="InterPro" id="IPR028082">
    <property type="entry name" value="Peripla_BP_I"/>
</dbReference>
<keyword evidence="4" id="KW-0472">Membrane</keyword>
<evidence type="ECO:0008006" key="10">
    <source>
        <dbReference type="Google" id="ProtNLM"/>
    </source>
</evidence>
<dbReference type="GO" id="GO:0016020">
    <property type="term" value="C:membrane"/>
    <property type="evidence" value="ECO:0007669"/>
    <property type="project" value="UniProtKB-SubCell"/>
</dbReference>
<evidence type="ECO:0000256" key="1">
    <source>
        <dbReference type="ARBA" id="ARBA00004370"/>
    </source>
</evidence>
<evidence type="ECO:0000259" key="6">
    <source>
        <dbReference type="Pfam" id="PF01094"/>
    </source>
</evidence>
<feature type="domain" description="Abnormal cell migration protein 18-like fibronectin type I" evidence="7">
    <location>
        <begin position="23"/>
        <end position="75"/>
    </location>
</feature>
<name>A0AAN8FME0_TRICO</name>
<keyword evidence="2" id="KW-0812">Transmembrane</keyword>
<dbReference type="Pfam" id="PF23003">
    <property type="entry name" value="Fn1_2"/>
    <property type="match status" value="1"/>
</dbReference>
<dbReference type="EMBL" id="WIXE01008303">
    <property type="protein sequence ID" value="KAK5979509.1"/>
    <property type="molecule type" value="Genomic_DNA"/>
</dbReference>
<sequence>MHLLLVVVIMMQALLAKEVPKICHYEGKDYKPGEKFLYKYFEMECQQRPNGISVVITACLTKFYQRVMDQRSVNWEARVSASAVLIARDRIRKEQLLEGYDFEYSIMFDECNEEIAAGSTIQLIHSHQVNAIIGPTCNDREFYLI</sequence>
<keyword evidence="5" id="KW-0732">Signal</keyword>
<evidence type="ECO:0000259" key="7">
    <source>
        <dbReference type="Pfam" id="PF23003"/>
    </source>
</evidence>
<dbReference type="SUPFAM" id="SSF53822">
    <property type="entry name" value="Periplasmic binding protein-like I"/>
    <property type="match status" value="1"/>
</dbReference>
<feature type="signal peptide" evidence="5">
    <location>
        <begin position="1"/>
        <end position="16"/>
    </location>
</feature>
<dbReference type="AlphaFoldDB" id="A0AAN8FME0"/>
<evidence type="ECO:0000256" key="4">
    <source>
        <dbReference type="ARBA" id="ARBA00023136"/>
    </source>
</evidence>
<evidence type="ECO:0000313" key="8">
    <source>
        <dbReference type="EMBL" id="KAK5979509.1"/>
    </source>
</evidence>
<keyword evidence="9" id="KW-1185">Reference proteome</keyword>
<evidence type="ECO:0000313" key="9">
    <source>
        <dbReference type="Proteomes" id="UP001331761"/>
    </source>
</evidence>
<feature type="domain" description="Receptor ligand binding region" evidence="6">
    <location>
        <begin position="81"/>
        <end position="138"/>
    </location>
</feature>
<comment type="subcellular location">
    <subcellularLocation>
        <location evidence="1">Membrane</location>
    </subcellularLocation>
</comment>
<gene>
    <name evidence="8" type="ORF">GCK32_013501</name>
</gene>
<organism evidence="8 9">
    <name type="scientific">Trichostrongylus colubriformis</name>
    <name type="common">Black scour worm</name>
    <dbReference type="NCBI Taxonomy" id="6319"/>
    <lineage>
        <taxon>Eukaryota</taxon>
        <taxon>Metazoa</taxon>
        <taxon>Ecdysozoa</taxon>
        <taxon>Nematoda</taxon>
        <taxon>Chromadorea</taxon>
        <taxon>Rhabditida</taxon>
        <taxon>Rhabditina</taxon>
        <taxon>Rhabditomorpha</taxon>
        <taxon>Strongyloidea</taxon>
        <taxon>Trichostrongylidae</taxon>
        <taxon>Trichostrongylus</taxon>
    </lineage>
</organism>
<reference evidence="8 9" key="1">
    <citation type="submission" date="2019-10" db="EMBL/GenBank/DDBJ databases">
        <title>Assembly and Annotation for the nematode Trichostrongylus colubriformis.</title>
        <authorList>
            <person name="Martin J."/>
        </authorList>
    </citation>
    <scope>NUCLEOTIDE SEQUENCE [LARGE SCALE GENOMIC DNA]</scope>
    <source>
        <strain evidence="8">G859</strain>
        <tissue evidence="8">Whole worm</tissue>
    </source>
</reference>
<evidence type="ECO:0000256" key="2">
    <source>
        <dbReference type="ARBA" id="ARBA00022692"/>
    </source>
</evidence>
<dbReference type="Proteomes" id="UP001331761">
    <property type="component" value="Unassembled WGS sequence"/>
</dbReference>
<evidence type="ECO:0000256" key="5">
    <source>
        <dbReference type="SAM" id="SignalP"/>
    </source>
</evidence>
<protein>
    <recommendedName>
        <fullName evidence="10">Receptor ligand binding region domain-containing protein</fullName>
    </recommendedName>
</protein>